<name>A0A2T7F650_9POAL</name>
<organism evidence="2 3">
    <name type="scientific">Panicum hallii var. hallii</name>
    <dbReference type="NCBI Taxonomy" id="1504633"/>
    <lineage>
        <taxon>Eukaryota</taxon>
        <taxon>Viridiplantae</taxon>
        <taxon>Streptophyta</taxon>
        <taxon>Embryophyta</taxon>
        <taxon>Tracheophyta</taxon>
        <taxon>Spermatophyta</taxon>
        <taxon>Magnoliopsida</taxon>
        <taxon>Liliopsida</taxon>
        <taxon>Poales</taxon>
        <taxon>Poaceae</taxon>
        <taxon>PACMAD clade</taxon>
        <taxon>Panicoideae</taxon>
        <taxon>Panicodae</taxon>
        <taxon>Paniceae</taxon>
        <taxon>Panicinae</taxon>
        <taxon>Panicum</taxon>
        <taxon>Panicum sect. Panicum</taxon>
    </lineage>
</organism>
<dbReference type="EMBL" id="CM009749">
    <property type="protein sequence ID" value="PUZ75557.1"/>
    <property type="molecule type" value="Genomic_DNA"/>
</dbReference>
<keyword evidence="1" id="KW-0812">Transmembrane</keyword>
<accession>A0A2T7F650</accession>
<dbReference type="Proteomes" id="UP000244336">
    <property type="component" value="Chromosome 1"/>
</dbReference>
<keyword evidence="1" id="KW-1133">Transmembrane helix</keyword>
<gene>
    <name evidence="2" type="ORF">GQ55_1G184200</name>
</gene>
<feature type="transmembrane region" description="Helical" evidence="1">
    <location>
        <begin position="21"/>
        <end position="44"/>
    </location>
</feature>
<sequence>MDSAGENGRQSRPWKMQGKQAALCIPAIYIFLLESMGQCFQYNLMSKLHTF</sequence>
<evidence type="ECO:0000256" key="1">
    <source>
        <dbReference type="SAM" id="Phobius"/>
    </source>
</evidence>
<keyword evidence="3" id="KW-1185">Reference proteome</keyword>
<keyword evidence="1" id="KW-0472">Membrane</keyword>
<dbReference type="Gramene" id="PUZ75557">
    <property type="protein sequence ID" value="PUZ75557"/>
    <property type="gene ID" value="GQ55_1G184200"/>
</dbReference>
<protein>
    <submittedName>
        <fullName evidence="2">Uncharacterized protein</fullName>
    </submittedName>
</protein>
<evidence type="ECO:0000313" key="2">
    <source>
        <dbReference type="EMBL" id="PUZ75557.1"/>
    </source>
</evidence>
<reference evidence="2 3" key="1">
    <citation type="submission" date="2018-04" db="EMBL/GenBank/DDBJ databases">
        <title>WGS assembly of Panicum hallii var. hallii HAL2.</title>
        <authorList>
            <person name="Lovell J."/>
            <person name="Jenkins J."/>
            <person name="Lowry D."/>
            <person name="Mamidi S."/>
            <person name="Sreedasyam A."/>
            <person name="Weng X."/>
            <person name="Barry K."/>
            <person name="Bonette J."/>
            <person name="Campitelli B."/>
            <person name="Daum C."/>
            <person name="Gordon S."/>
            <person name="Gould B."/>
            <person name="Lipzen A."/>
            <person name="MacQueen A."/>
            <person name="Palacio-Mejia J."/>
            <person name="Plott C."/>
            <person name="Shakirov E."/>
            <person name="Shu S."/>
            <person name="Yoshinaga Y."/>
            <person name="Zane M."/>
            <person name="Rokhsar D."/>
            <person name="Grimwood J."/>
            <person name="Schmutz J."/>
            <person name="Juenger T."/>
        </authorList>
    </citation>
    <scope>NUCLEOTIDE SEQUENCE [LARGE SCALE GENOMIC DNA]</scope>
    <source>
        <strain evidence="3">cv. HAL2</strain>
    </source>
</reference>
<dbReference type="AlphaFoldDB" id="A0A2T7F650"/>
<evidence type="ECO:0000313" key="3">
    <source>
        <dbReference type="Proteomes" id="UP000244336"/>
    </source>
</evidence>
<proteinExistence type="predicted"/>